<dbReference type="EMBL" id="VRSV01000002">
    <property type="protein sequence ID" value="TXK09633.1"/>
    <property type="molecule type" value="Genomic_DNA"/>
</dbReference>
<keyword evidence="2" id="KW-1185">Reference proteome</keyword>
<evidence type="ECO:0000313" key="1">
    <source>
        <dbReference type="EMBL" id="TXK09633.1"/>
    </source>
</evidence>
<dbReference type="Proteomes" id="UP000321034">
    <property type="component" value="Unassembled WGS sequence"/>
</dbReference>
<evidence type="ECO:0008006" key="3">
    <source>
        <dbReference type="Google" id="ProtNLM"/>
    </source>
</evidence>
<proteinExistence type="predicted"/>
<reference evidence="1 2" key="1">
    <citation type="submission" date="2019-08" db="EMBL/GenBank/DDBJ databases">
        <authorList>
            <person name="Dong K."/>
        </authorList>
    </citation>
    <scope>NUCLEOTIDE SEQUENCE [LARGE SCALE GENOMIC DNA]</scope>
    <source>
        <strain evidence="1 2">JCM14558</strain>
    </source>
</reference>
<dbReference type="OrthoDB" id="32458at2"/>
<sequence>MAESTKSGFTPEERAAIREHARELKAAKKGEDAEKAVLAAIDKMAEEDREIALRLHEIVRAVAPGLAPKTFYGSPGWAKDGKVVLFFQDKSKFKTRYSTLGFQETAALDDGDFWPTSFAVAGWSPAVEKEITRLVERAAR</sequence>
<gene>
    <name evidence="1" type="ORF">FVP77_12025</name>
</gene>
<evidence type="ECO:0000313" key="2">
    <source>
        <dbReference type="Proteomes" id="UP000321034"/>
    </source>
</evidence>
<accession>A0A5C8HU54</accession>
<organism evidence="1 2">
    <name type="scientific">Microbacterium hatanonis</name>
    <dbReference type="NCBI Taxonomy" id="404366"/>
    <lineage>
        <taxon>Bacteria</taxon>
        <taxon>Bacillati</taxon>
        <taxon>Actinomycetota</taxon>
        <taxon>Actinomycetes</taxon>
        <taxon>Micrococcales</taxon>
        <taxon>Microbacteriaceae</taxon>
        <taxon>Microbacterium</taxon>
    </lineage>
</organism>
<protein>
    <recommendedName>
        <fullName evidence="3">DUF1801 domain-containing protein</fullName>
    </recommendedName>
</protein>
<name>A0A5C8HU54_9MICO</name>
<dbReference type="AlphaFoldDB" id="A0A5C8HU54"/>
<comment type="caution">
    <text evidence="1">The sequence shown here is derived from an EMBL/GenBank/DDBJ whole genome shotgun (WGS) entry which is preliminary data.</text>
</comment>
<dbReference type="SUPFAM" id="SSF159888">
    <property type="entry name" value="YdhG-like"/>
    <property type="match status" value="1"/>
</dbReference>
<dbReference type="RefSeq" id="WP_147894836.1">
    <property type="nucleotide sequence ID" value="NZ_BAAANR010000001.1"/>
</dbReference>